<name>A0ABU4DL69_9ACTN</name>
<feature type="transmembrane region" description="Helical" evidence="1">
    <location>
        <begin position="197"/>
        <end position="215"/>
    </location>
</feature>
<feature type="transmembrane region" description="Helical" evidence="1">
    <location>
        <begin position="64"/>
        <end position="82"/>
    </location>
</feature>
<proteinExistence type="predicted"/>
<feature type="transmembrane region" description="Helical" evidence="1">
    <location>
        <begin position="266"/>
        <end position="286"/>
    </location>
</feature>
<keyword evidence="1" id="KW-1133">Transmembrane helix</keyword>
<keyword evidence="1" id="KW-0812">Transmembrane</keyword>
<feature type="transmembrane region" description="Helical" evidence="1">
    <location>
        <begin position="127"/>
        <end position="146"/>
    </location>
</feature>
<dbReference type="GO" id="GO:0016874">
    <property type="term" value="F:ligase activity"/>
    <property type="evidence" value="ECO:0007669"/>
    <property type="project" value="UniProtKB-KW"/>
</dbReference>
<feature type="transmembrane region" description="Helical" evidence="1">
    <location>
        <begin position="367"/>
        <end position="385"/>
    </location>
</feature>
<feature type="transmembrane region" description="Helical" evidence="1">
    <location>
        <begin position="340"/>
        <end position="360"/>
    </location>
</feature>
<gene>
    <name evidence="2" type="ORF">R3P94_22190</name>
</gene>
<dbReference type="RefSeq" id="WP_317505669.1">
    <property type="nucleotide sequence ID" value="NZ_JAWLKI010000039.1"/>
</dbReference>
<protein>
    <submittedName>
        <fullName evidence="2">O-antigen ligase family protein</fullName>
    </submittedName>
</protein>
<organism evidence="2 3">
    <name type="scientific">Gordonia amicalis</name>
    <dbReference type="NCBI Taxonomy" id="89053"/>
    <lineage>
        <taxon>Bacteria</taxon>
        <taxon>Bacillati</taxon>
        <taxon>Actinomycetota</taxon>
        <taxon>Actinomycetes</taxon>
        <taxon>Mycobacteriales</taxon>
        <taxon>Gordoniaceae</taxon>
        <taxon>Gordonia</taxon>
    </lineage>
</organism>
<comment type="caution">
    <text evidence="2">The sequence shown here is derived from an EMBL/GenBank/DDBJ whole genome shotgun (WGS) entry which is preliminary data.</text>
</comment>
<feature type="transmembrane region" description="Helical" evidence="1">
    <location>
        <begin position="21"/>
        <end position="37"/>
    </location>
</feature>
<reference evidence="2 3" key="1">
    <citation type="submission" date="2023-10" db="EMBL/GenBank/DDBJ databases">
        <title>Development of a sustainable strategy for remediation of hydrocarbon-contaminated territories based on the waste exchange concept.</title>
        <authorList>
            <person name="Krivoruchko A."/>
        </authorList>
    </citation>
    <scope>NUCLEOTIDE SEQUENCE [LARGE SCALE GENOMIC DNA]</scope>
    <source>
        <strain evidence="2 3">IEGM 1266</strain>
    </source>
</reference>
<evidence type="ECO:0000313" key="2">
    <source>
        <dbReference type="EMBL" id="MDV6309977.1"/>
    </source>
</evidence>
<keyword evidence="1" id="KW-0472">Membrane</keyword>
<evidence type="ECO:0000313" key="3">
    <source>
        <dbReference type="Proteomes" id="UP001185779"/>
    </source>
</evidence>
<keyword evidence="3" id="KW-1185">Reference proteome</keyword>
<evidence type="ECO:0000256" key="1">
    <source>
        <dbReference type="SAM" id="Phobius"/>
    </source>
</evidence>
<feature type="transmembrane region" description="Helical" evidence="1">
    <location>
        <begin position="235"/>
        <end position="254"/>
    </location>
</feature>
<sequence length="428" mass="45705">MNDAGQARRSLDELTIDRARTALIILLLVGPAIIQFTKKTVDGYHRVNYGHISVWISSSDYGEMLAIAVSMGAIVISVWIAFLRRQIFSSKSKLLTLGSVFMACYVLSIAVNAVIHPAAFSTTARTMAAVVVVLTLVSTGAGRIDLRAIARASATIILMTAIFQFAAYDESIADCRQDKCSLFDSMWTSYFPQENSLALYVAMCALPLAYLRNAWTSYLSVGVAGLLVLGSGSRTGAAMMIVSALLVVAIRADISKPRFAIRTSITGLGSVVPAISLGVSMMVIVAGSLNLFTNRGGIAAIVWDGYVTDPLFGPGRGVLREAYYSGKTGGYLLAHEHGQLTYILANAGLIGVVFFLLAMASKISTTSAHLLGAALVGVAAIAFPLEPIWETSLASPSFWSFCLWICLSQTPQLRSRSVRSNEVVGAHP</sequence>
<feature type="transmembrane region" description="Helical" evidence="1">
    <location>
        <begin position="94"/>
        <end position="115"/>
    </location>
</feature>
<keyword evidence="2" id="KW-0436">Ligase</keyword>
<accession>A0ABU4DL69</accession>
<dbReference type="Proteomes" id="UP001185779">
    <property type="component" value="Unassembled WGS sequence"/>
</dbReference>
<dbReference type="EMBL" id="JAWLKI010000039">
    <property type="protein sequence ID" value="MDV6309977.1"/>
    <property type="molecule type" value="Genomic_DNA"/>
</dbReference>